<keyword evidence="7" id="KW-1185">Reference proteome</keyword>
<dbReference type="GO" id="GO:0050660">
    <property type="term" value="F:flavin adenine dinucleotide binding"/>
    <property type="evidence" value="ECO:0007669"/>
    <property type="project" value="InterPro"/>
</dbReference>
<evidence type="ECO:0000313" key="6">
    <source>
        <dbReference type="EMBL" id="RKH71284.1"/>
    </source>
</evidence>
<evidence type="ECO:0000256" key="4">
    <source>
        <dbReference type="ARBA" id="ARBA00023002"/>
    </source>
</evidence>
<dbReference type="InterPro" id="IPR045170">
    <property type="entry name" value="MTOX"/>
</dbReference>
<name>A0A3A8R781_9BACT</name>
<dbReference type="Gene3D" id="3.50.50.60">
    <property type="entry name" value="FAD/NAD(P)-binding domain"/>
    <property type="match status" value="1"/>
</dbReference>
<dbReference type="SUPFAM" id="SSF51905">
    <property type="entry name" value="FAD/NAD(P)-binding domain"/>
    <property type="match status" value="1"/>
</dbReference>
<accession>A0A3A8R781</accession>
<evidence type="ECO:0000256" key="2">
    <source>
        <dbReference type="ARBA" id="ARBA00022630"/>
    </source>
</evidence>
<dbReference type="EMBL" id="RAWK01000035">
    <property type="protein sequence ID" value="RKH71284.1"/>
    <property type="molecule type" value="Genomic_DNA"/>
</dbReference>
<dbReference type="InterPro" id="IPR006076">
    <property type="entry name" value="FAD-dep_OxRdtase"/>
</dbReference>
<sequence>MDSYDVVVVGAGAIGLSAAYWCSKAGKKVLLLDQFDFDNDFFSSKGESRFFRVMYSNPHLSLLAQSAYPLWRQLEDDSGLDGILNDTSLLFFGPPSGVNTPEGDLVDAQAVLQEQGLPFERLTAADFPERYPALKGLSDDVVGLRQPQAGVIAADRALRALTELCRKQGVTMIPRRTVSRIQDAPGQVTVTTAQGNYTGKKLILVPSAWTNPVLDSLNIQLELEIWTMTYAYFAVAQSQYTYPLWFYFGTPQFSGDDTTTYYGLPPLLTPGRLKVGTDFTFTKSPLPPTSPPQADPRMVELLNTFMRTHFQGLQSLAQDPVGCLYTMTQDLNFVLDALPGHPDILLFTGDTGQAFKFTPLLGKILAELALTGVTQFNIQPFSIQRPGILRPR</sequence>
<dbReference type="PANTHER" id="PTHR10961:SF7">
    <property type="entry name" value="FAD DEPENDENT OXIDOREDUCTASE DOMAIN-CONTAINING PROTEIN"/>
    <property type="match status" value="1"/>
</dbReference>
<evidence type="ECO:0000256" key="1">
    <source>
        <dbReference type="ARBA" id="ARBA00001974"/>
    </source>
</evidence>
<dbReference type="Proteomes" id="UP000267003">
    <property type="component" value="Unassembled WGS sequence"/>
</dbReference>
<protein>
    <submittedName>
        <fullName evidence="6">FAD-dependent oxidoreductase</fullName>
    </submittedName>
</protein>
<dbReference type="AlphaFoldDB" id="A0A3A8R781"/>
<keyword evidence="2" id="KW-0285">Flavoprotein</keyword>
<reference evidence="7" key="1">
    <citation type="submission" date="2018-09" db="EMBL/GenBank/DDBJ databases">
        <authorList>
            <person name="Livingstone P.G."/>
            <person name="Whitworth D.E."/>
        </authorList>
    </citation>
    <scope>NUCLEOTIDE SEQUENCE [LARGE SCALE GENOMIC DNA]</scope>
    <source>
        <strain evidence="7">AB050A</strain>
    </source>
</reference>
<dbReference type="Pfam" id="PF01266">
    <property type="entry name" value="DAO"/>
    <property type="match status" value="1"/>
</dbReference>
<dbReference type="InterPro" id="IPR036188">
    <property type="entry name" value="FAD/NAD-bd_sf"/>
</dbReference>
<feature type="domain" description="FAD dependent oxidoreductase" evidence="5">
    <location>
        <begin position="5"/>
        <end position="368"/>
    </location>
</feature>
<dbReference type="OrthoDB" id="9806257at2"/>
<organism evidence="6 7">
    <name type="scientific">Corallococcus aberystwythensis</name>
    <dbReference type="NCBI Taxonomy" id="2316722"/>
    <lineage>
        <taxon>Bacteria</taxon>
        <taxon>Pseudomonadati</taxon>
        <taxon>Myxococcota</taxon>
        <taxon>Myxococcia</taxon>
        <taxon>Myxococcales</taxon>
        <taxon>Cystobacterineae</taxon>
        <taxon>Myxococcaceae</taxon>
        <taxon>Corallococcus</taxon>
    </lineage>
</organism>
<evidence type="ECO:0000256" key="3">
    <source>
        <dbReference type="ARBA" id="ARBA00022827"/>
    </source>
</evidence>
<comment type="caution">
    <text evidence="6">The sequence shown here is derived from an EMBL/GenBank/DDBJ whole genome shotgun (WGS) entry which is preliminary data.</text>
</comment>
<dbReference type="Gene3D" id="3.30.9.10">
    <property type="entry name" value="D-Amino Acid Oxidase, subunit A, domain 2"/>
    <property type="match status" value="1"/>
</dbReference>
<comment type="cofactor">
    <cofactor evidence="1">
        <name>FAD</name>
        <dbReference type="ChEBI" id="CHEBI:57692"/>
    </cofactor>
</comment>
<gene>
    <name evidence="6" type="ORF">D7W81_07920</name>
</gene>
<dbReference type="SUPFAM" id="SSF54373">
    <property type="entry name" value="FAD-linked reductases, C-terminal domain"/>
    <property type="match status" value="1"/>
</dbReference>
<proteinExistence type="predicted"/>
<evidence type="ECO:0000259" key="5">
    <source>
        <dbReference type="Pfam" id="PF01266"/>
    </source>
</evidence>
<dbReference type="RefSeq" id="WP_120554728.1">
    <property type="nucleotide sequence ID" value="NZ_RAWK01000035.1"/>
</dbReference>
<dbReference type="PANTHER" id="PTHR10961">
    <property type="entry name" value="PEROXISOMAL SARCOSINE OXIDASE"/>
    <property type="match status" value="1"/>
</dbReference>
<dbReference type="GO" id="GO:0008115">
    <property type="term" value="F:sarcosine oxidase activity"/>
    <property type="evidence" value="ECO:0007669"/>
    <property type="project" value="TreeGrafter"/>
</dbReference>
<evidence type="ECO:0000313" key="7">
    <source>
        <dbReference type="Proteomes" id="UP000267003"/>
    </source>
</evidence>
<keyword evidence="4" id="KW-0560">Oxidoreductase</keyword>
<keyword evidence="3" id="KW-0274">FAD</keyword>